<dbReference type="Proteomes" id="UP000887563">
    <property type="component" value="Unplaced"/>
</dbReference>
<dbReference type="WBParaSite" id="Minc3s01286g22484">
    <property type="protein sequence ID" value="Minc3s01286g22484"/>
    <property type="gene ID" value="Minc3s01286g22484"/>
</dbReference>
<dbReference type="AlphaFoldDB" id="A0A914M4U9"/>
<name>A0A914M4U9_MELIC</name>
<feature type="compositionally biased region" description="Polar residues" evidence="1">
    <location>
        <begin position="72"/>
        <end position="85"/>
    </location>
</feature>
<feature type="region of interest" description="Disordered" evidence="1">
    <location>
        <begin position="69"/>
        <end position="91"/>
    </location>
</feature>
<organism evidence="2 3">
    <name type="scientific">Meloidogyne incognita</name>
    <name type="common">Southern root-knot nematode worm</name>
    <name type="synonym">Oxyuris incognita</name>
    <dbReference type="NCBI Taxonomy" id="6306"/>
    <lineage>
        <taxon>Eukaryota</taxon>
        <taxon>Metazoa</taxon>
        <taxon>Ecdysozoa</taxon>
        <taxon>Nematoda</taxon>
        <taxon>Chromadorea</taxon>
        <taxon>Rhabditida</taxon>
        <taxon>Tylenchina</taxon>
        <taxon>Tylenchomorpha</taxon>
        <taxon>Tylenchoidea</taxon>
        <taxon>Meloidogynidae</taxon>
        <taxon>Meloidogyninae</taxon>
        <taxon>Meloidogyne</taxon>
        <taxon>Meloidogyne incognita group</taxon>
    </lineage>
</organism>
<reference evidence="3" key="1">
    <citation type="submission" date="2022-11" db="UniProtKB">
        <authorList>
            <consortium name="WormBaseParasite"/>
        </authorList>
    </citation>
    <scope>IDENTIFICATION</scope>
</reference>
<accession>A0A914M4U9</accession>
<sequence>MQQQQPNGTSIPNNFQQTINSLTYPQLQQQQPIYFETTNPTSNNSENFYSMQLQPYQTQQIQTGELLETKQQKSSSEQFNVNNENIIKVRD</sequence>
<evidence type="ECO:0000313" key="2">
    <source>
        <dbReference type="Proteomes" id="UP000887563"/>
    </source>
</evidence>
<protein>
    <submittedName>
        <fullName evidence="3">Candidate secreted effector</fullName>
    </submittedName>
</protein>
<keyword evidence="2" id="KW-1185">Reference proteome</keyword>
<evidence type="ECO:0000313" key="3">
    <source>
        <dbReference type="WBParaSite" id="Minc3s01286g22484"/>
    </source>
</evidence>
<proteinExistence type="predicted"/>
<evidence type="ECO:0000256" key="1">
    <source>
        <dbReference type="SAM" id="MobiDB-lite"/>
    </source>
</evidence>